<dbReference type="RefSeq" id="WP_057903472.1">
    <property type="nucleotide sequence ID" value="NZ_AZDA01000010.1"/>
</dbReference>
<keyword evidence="2 7" id="KW-0285">Flavoprotein</keyword>
<feature type="binding site" evidence="7">
    <location>
        <begin position="10"/>
        <end position="12"/>
    </location>
    <ligand>
        <name>FMN</name>
        <dbReference type="ChEBI" id="CHEBI:58210"/>
    </ligand>
</feature>
<gene>
    <name evidence="7" type="primary">ubiX</name>
    <name evidence="9" type="ORF">FC07_GL000180</name>
</gene>
<dbReference type="InterPro" id="IPR004507">
    <property type="entry name" value="UbiX-like"/>
</dbReference>
<feature type="binding site" evidence="7">
    <location>
        <position position="154"/>
    </location>
    <ligand>
        <name>dimethylallyl phosphate</name>
        <dbReference type="ChEBI" id="CHEBI:88052"/>
    </ligand>
</feature>
<keyword evidence="10" id="KW-1185">Reference proteome</keyword>
<feature type="binding site" evidence="7">
    <location>
        <position position="124"/>
    </location>
    <ligand>
        <name>FMN</name>
        <dbReference type="ChEBI" id="CHEBI:58210"/>
    </ligand>
</feature>
<dbReference type="SUPFAM" id="SSF52507">
    <property type="entry name" value="Homo-oligomeric flavin-containing Cys decarboxylases, HFCD"/>
    <property type="match status" value="1"/>
</dbReference>
<dbReference type="PATRIC" id="fig|1423726.3.peg.188"/>
<evidence type="ECO:0000256" key="3">
    <source>
        <dbReference type="ARBA" id="ARBA00022643"/>
    </source>
</evidence>
<comment type="catalytic activity">
    <reaction evidence="5 7">
        <text>dimethylallyl phosphate + FMNH2 = prenylated FMNH2 + phosphate</text>
        <dbReference type="Rhea" id="RHEA:37743"/>
        <dbReference type="ChEBI" id="CHEBI:43474"/>
        <dbReference type="ChEBI" id="CHEBI:57618"/>
        <dbReference type="ChEBI" id="CHEBI:87467"/>
        <dbReference type="ChEBI" id="CHEBI:88052"/>
        <dbReference type="EC" id="2.5.1.129"/>
    </reaction>
</comment>
<protein>
    <recommendedName>
        <fullName evidence="7">Flavin prenyltransferase UbiX</fullName>
        <ecNumber evidence="7">2.5.1.129</ecNumber>
    </recommendedName>
</protein>
<feature type="binding site" evidence="7">
    <location>
        <position position="170"/>
    </location>
    <ligand>
        <name>dimethylallyl phosphate</name>
        <dbReference type="ChEBI" id="CHEBI:88052"/>
    </ligand>
</feature>
<proteinExistence type="inferred from homology"/>
<feature type="binding site" evidence="7">
    <location>
        <position position="37"/>
    </location>
    <ligand>
        <name>FMN</name>
        <dbReference type="ChEBI" id="CHEBI:58210"/>
    </ligand>
</feature>
<evidence type="ECO:0000256" key="7">
    <source>
        <dbReference type="HAMAP-Rule" id="MF_01984"/>
    </source>
</evidence>
<feature type="binding site" evidence="7">
    <location>
        <begin position="89"/>
        <end position="92"/>
    </location>
    <ligand>
        <name>FMN</name>
        <dbReference type="ChEBI" id="CHEBI:58210"/>
    </ligand>
</feature>
<dbReference type="Pfam" id="PF02441">
    <property type="entry name" value="Flavoprotein"/>
    <property type="match status" value="1"/>
</dbReference>
<dbReference type="AlphaFoldDB" id="A0A0R1H1T2"/>
<comment type="similarity">
    <text evidence="6 7">Belongs to the UbiX/PAD1 family.</text>
</comment>
<dbReference type="HAMAP" id="MF_01984">
    <property type="entry name" value="ubiX_pad"/>
    <property type="match status" value="1"/>
</dbReference>
<feature type="domain" description="Flavoprotein" evidence="8">
    <location>
        <begin position="2"/>
        <end position="174"/>
    </location>
</feature>
<dbReference type="EMBL" id="AZDA01000010">
    <property type="protein sequence ID" value="KRK40550.1"/>
    <property type="molecule type" value="Genomic_DNA"/>
</dbReference>
<dbReference type="GO" id="GO:0016831">
    <property type="term" value="F:carboxy-lyase activity"/>
    <property type="evidence" value="ECO:0007669"/>
    <property type="project" value="TreeGrafter"/>
</dbReference>
<dbReference type="EC" id="2.5.1.129" evidence="7"/>
<evidence type="ECO:0000256" key="2">
    <source>
        <dbReference type="ARBA" id="ARBA00022630"/>
    </source>
</evidence>
<dbReference type="OrthoDB" id="9781577at2"/>
<dbReference type="FunFam" id="3.40.50.1950:FF:000001">
    <property type="entry name" value="Flavin prenyltransferase UbiX"/>
    <property type="match status" value="1"/>
</dbReference>
<dbReference type="STRING" id="1423726.FC07_GL000180"/>
<sequence>MKRIVIGITGASGTIYGVRLLEVLQANPQVETHLVLSKWAKANLAIELPDYTPKAVKALADVTYSENNMGAAIASGSFQHDGMVVVPASMKSVAAMATGLGDNLIGRAADVTLKEKRPLIVVPRETPLSQLHLRNLLTLADMGVTIVPPIPAFYNRPQTIQDLVDHTVMKLLDQLHLENDLVPRWTGFNEA</sequence>
<reference evidence="9 10" key="1">
    <citation type="journal article" date="2015" name="Genome Announc.">
        <title>Expanding the biotechnology potential of lactobacilli through comparative genomics of 213 strains and associated genera.</title>
        <authorList>
            <person name="Sun Z."/>
            <person name="Harris H.M."/>
            <person name="McCann A."/>
            <person name="Guo C."/>
            <person name="Argimon S."/>
            <person name="Zhang W."/>
            <person name="Yang X."/>
            <person name="Jeffery I.B."/>
            <person name="Cooney J.C."/>
            <person name="Kagawa T.F."/>
            <person name="Liu W."/>
            <person name="Song Y."/>
            <person name="Salvetti E."/>
            <person name="Wrobel A."/>
            <person name="Rasinkangas P."/>
            <person name="Parkhill J."/>
            <person name="Rea M.C."/>
            <person name="O'Sullivan O."/>
            <person name="Ritari J."/>
            <person name="Douillard F.P."/>
            <person name="Paul Ross R."/>
            <person name="Yang R."/>
            <person name="Briner A.E."/>
            <person name="Felis G.E."/>
            <person name="de Vos W.M."/>
            <person name="Barrangou R."/>
            <person name="Klaenhammer T.R."/>
            <person name="Caufield P.W."/>
            <person name="Cui Y."/>
            <person name="Zhang H."/>
            <person name="O'Toole P.W."/>
        </authorList>
    </citation>
    <scope>NUCLEOTIDE SEQUENCE [LARGE SCALE GENOMIC DNA]</scope>
    <source>
        <strain evidence="9 10">DSM 20003</strain>
    </source>
</reference>
<dbReference type="Gene3D" id="3.40.50.1950">
    <property type="entry name" value="Flavin prenyltransferase-like"/>
    <property type="match status" value="1"/>
</dbReference>
<evidence type="ECO:0000313" key="9">
    <source>
        <dbReference type="EMBL" id="KRK40550.1"/>
    </source>
</evidence>
<evidence type="ECO:0000256" key="6">
    <source>
        <dbReference type="ARBA" id="ARBA00060793"/>
    </source>
</evidence>
<comment type="caution">
    <text evidence="7">Lacks conserved residue(s) required for the propagation of feature annotation.</text>
</comment>
<accession>A0A0R1H1T2</accession>
<keyword evidence="1 7" id="KW-0637">Prenyltransferase</keyword>
<evidence type="ECO:0000256" key="1">
    <source>
        <dbReference type="ARBA" id="ARBA00022602"/>
    </source>
</evidence>
<keyword evidence="4 7" id="KW-0808">Transferase</keyword>
<evidence type="ECO:0000256" key="5">
    <source>
        <dbReference type="ARBA" id="ARBA00050612"/>
    </source>
</evidence>
<dbReference type="NCBIfam" id="TIGR00421">
    <property type="entry name" value="ubiX_pad"/>
    <property type="match status" value="1"/>
</dbReference>
<dbReference type="NCBIfam" id="NF004685">
    <property type="entry name" value="PRK06029.1"/>
    <property type="match status" value="1"/>
</dbReference>
<dbReference type="GO" id="GO:0106141">
    <property type="term" value="F:flavin prenyltransferase activity"/>
    <property type="evidence" value="ECO:0007669"/>
    <property type="project" value="UniProtKB-EC"/>
</dbReference>
<evidence type="ECO:0000259" key="8">
    <source>
        <dbReference type="Pfam" id="PF02441"/>
    </source>
</evidence>
<dbReference type="Proteomes" id="UP000051461">
    <property type="component" value="Unassembled WGS sequence"/>
</dbReference>
<organism evidence="9 10">
    <name type="scientific">Loigolactobacillus bifermentans DSM 20003</name>
    <dbReference type="NCBI Taxonomy" id="1423726"/>
    <lineage>
        <taxon>Bacteria</taxon>
        <taxon>Bacillati</taxon>
        <taxon>Bacillota</taxon>
        <taxon>Bacilli</taxon>
        <taxon>Lactobacillales</taxon>
        <taxon>Lactobacillaceae</taxon>
        <taxon>Loigolactobacillus</taxon>
    </lineage>
</organism>
<dbReference type="InterPro" id="IPR003382">
    <property type="entry name" value="Flavoprotein"/>
</dbReference>
<name>A0A0R1H1T2_9LACO</name>
<keyword evidence="3 7" id="KW-0288">FMN</keyword>
<comment type="caution">
    <text evidence="9">The sequence shown here is derived from an EMBL/GenBank/DDBJ whole genome shotgun (WGS) entry which is preliminary data.</text>
</comment>
<evidence type="ECO:0000313" key="10">
    <source>
        <dbReference type="Proteomes" id="UP000051461"/>
    </source>
</evidence>
<comment type="function">
    <text evidence="7">Flavin prenyltransferase that catalyzes the synthesis of the prenylated FMN cofactor (prenyl-FMN) for 4-hydroxy-3-polyprenylbenzoic acid decarboxylase UbiD. The prenyltransferase is metal-independent and links a dimethylallyl moiety from dimethylallyl monophosphate (DMAP) to the flavin N5 and C6 atoms of FMN.</text>
</comment>
<dbReference type="InterPro" id="IPR036551">
    <property type="entry name" value="Flavin_trans-like"/>
</dbReference>
<dbReference type="PANTHER" id="PTHR43374">
    <property type="entry name" value="FLAVIN PRENYLTRANSFERASE"/>
    <property type="match status" value="1"/>
</dbReference>
<dbReference type="PANTHER" id="PTHR43374:SF1">
    <property type="entry name" value="FLAVIN PRENYLTRANSFERASE PAD1, MITOCHONDRIAL"/>
    <property type="match status" value="1"/>
</dbReference>
<evidence type="ECO:0000256" key="4">
    <source>
        <dbReference type="ARBA" id="ARBA00022679"/>
    </source>
</evidence>